<dbReference type="InterPro" id="IPR014722">
    <property type="entry name" value="Rib_uL2_dom2"/>
</dbReference>
<evidence type="ECO:0000256" key="3">
    <source>
        <dbReference type="ARBA" id="ARBA00023274"/>
    </source>
</evidence>
<sequence length="385" mass="43549">MDFFTIFFHNYCVRCSACISSQNNTITSSYSHNCSTCFSETRHFESYFFKFCISKQTKKKKIIMVILNTLNIKRLYHSKVAKMSVSFLAPALRFSVFDPTKLKTIHSVFFNVARHKWNFTHLELPSPKSRNFRREIEWPEKYTVKPLNNKHLAGRDPISGRVVVKGLGGGIKHKYHWVDLKRFGPTGEHDAPRIDRVLEIMDCGCRTAKVALVGCGTNLKYIIATVNMKPGDMLVTSGYIPRIPVNPNEGDAYPLGALSKGTKVHCIEKIPGEGAHYVMTAGSTATILRQVDDRVIIQLPSKLQVSLSKHCMATIGQISNANHFKEHIGSPNRNRELGNRPRSGLWQRKTGRFGRKIRPPPPLKIITELAPKKLEKVTLELSALF</sequence>
<dbReference type="PANTHER" id="PTHR13691">
    <property type="entry name" value="RIBOSOMAL PROTEIN L2"/>
    <property type="match status" value="1"/>
</dbReference>
<keyword evidence="2" id="KW-0689">Ribosomal protein</keyword>
<dbReference type="SMART" id="SM01382">
    <property type="entry name" value="Ribosomal_L2_C"/>
    <property type="match status" value="1"/>
</dbReference>
<accession>A0A6G0T7G0</accession>
<feature type="domain" description="Large ribosomal subunit protein uL2 RNA-binding" evidence="6">
    <location>
        <begin position="154"/>
        <end position="236"/>
    </location>
</feature>
<dbReference type="PANTHER" id="PTHR13691:SF73">
    <property type="entry name" value="LARGE RIBOSOMAL SUBUNIT PROTEIN UL2M"/>
    <property type="match status" value="1"/>
</dbReference>
<dbReference type="InterPro" id="IPR022666">
    <property type="entry name" value="Ribosomal_uL2_RNA-bd_dom"/>
</dbReference>
<dbReference type="Gene3D" id="2.30.30.30">
    <property type="match status" value="1"/>
</dbReference>
<keyword evidence="8" id="KW-1185">Reference proteome</keyword>
<proteinExistence type="inferred from homology"/>
<dbReference type="EMBL" id="VYZN01000054">
    <property type="protein sequence ID" value="KAE9526732.1"/>
    <property type="molecule type" value="Genomic_DNA"/>
</dbReference>
<dbReference type="Pfam" id="PF03947">
    <property type="entry name" value="Ribosomal_L2_C"/>
    <property type="match status" value="1"/>
</dbReference>
<keyword evidence="3" id="KW-0687">Ribonucleoprotein</keyword>
<dbReference type="InterPro" id="IPR008991">
    <property type="entry name" value="Translation_prot_SH3-like_sf"/>
</dbReference>
<evidence type="ECO:0000256" key="1">
    <source>
        <dbReference type="ARBA" id="ARBA00005636"/>
    </source>
</evidence>
<dbReference type="GO" id="GO:0032543">
    <property type="term" value="P:mitochondrial translation"/>
    <property type="evidence" value="ECO:0007669"/>
    <property type="project" value="TreeGrafter"/>
</dbReference>
<dbReference type="Proteomes" id="UP000475862">
    <property type="component" value="Unassembled WGS sequence"/>
</dbReference>
<feature type="compositionally biased region" description="Basic and acidic residues" evidence="4">
    <location>
        <begin position="325"/>
        <end position="339"/>
    </location>
</feature>
<dbReference type="GO" id="GO:0005762">
    <property type="term" value="C:mitochondrial large ribosomal subunit"/>
    <property type="evidence" value="ECO:0007669"/>
    <property type="project" value="TreeGrafter"/>
</dbReference>
<gene>
    <name evidence="7" type="ORF">AGLY_013380</name>
</gene>
<dbReference type="OrthoDB" id="268576at2759"/>
<dbReference type="GO" id="GO:0003723">
    <property type="term" value="F:RNA binding"/>
    <property type="evidence" value="ECO:0007669"/>
    <property type="project" value="TreeGrafter"/>
</dbReference>
<comment type="similarity">
    <text evidence="1">Belongs to the universal ribosomal protein uL2 family.</text>
</comment>
<protein>
    <submittedName>
        <fullName evidence="7">Uncharacterized protein</fullName>
    </submittedName>
</protein>
<dbReference type="SMART" id="SM01383">
    <property type="entry name" value="Ribosomal_L2"/>
    <property type="match status" value="1"/>
</dbReference>
<dbReference type="GO" id="GO:0003735">
    <property type="term" value="F:structural constituent of ribosome"/>
    <property type="evidence" value="ECO:0007669"/>
    <property type="project" value="InterPro"/>
</dbReference>
<name>A0A6G0T7G0_APHGL</name>
<dbReference type="InterPro" id="IPR012340">
    <property type="entry name" value="NA-bd_OB-fold"/>
</dbReference>
<evidence type="ECO:0000259" key="6">
    <source>
        <dbReference type="SMART" id="SM01383"/>
    </source>
</evidence>
<evidence type="ECO:0000259" key="5">
    <source>
        <dbReference type="SMART" id="SM01382"/>
    </source>
</evidence>
<evidence type="ECO:0000313" key="8">
    <source>
        <dbReference type="Proteomes" id="UP000475862"/>
    </source>
</evidence>
<evidence type="ECO:0000313" key="7">
    <source>
        <dbReference type="EMBL" id="KAE9526732.1"/>
    </source>
</evidence>
<organism evidence="7 8">
    <name type="scientific">Aphis glycines</name>
    <name type="common">Soybean aphid</name>
    <dbReference type="NCBI Taxonomy" id="307491"/>
    <lineage>
        <taxon>Eukaryota</taxon>
        <taxon>Metazoa</taxon>
        <taxon>Ecdysozoa</taxon>
        <taxon>Arthropoda</taxon>
        <taxon>Hexapoda</taxon>
        <taxon>Insecta</taxon>
        <taxon>Pterygota</taxon>
        <taxon>Neoptera</taxon>
        <taxon>Paraneoptera</taxon>
        <taxon>Hemiptera</taxon>
        <taxon>Sternorrhyncha</taxon>
        <taxon>Aphidomorpha</taxon>
        <taxon>Aphidoidea</taxon>
        <taxon>Aphididae</taxon>
        <taxon>Aphidini</taxon>
        <taxon>Aphis</taxon>
        <taxon>Aphis</taxon>
    </lineage>
</organism>
<dbReference type="Gene3D" id="2.40.50.140">
    <property type="entry name" value="Nucleic acid-binding proteins"/>
    <property type="match status" value="1"/>
</dbReference>
<dbReference type="SUPFAM" id="SSF50104">
    <property type="entry name" value="Translation proteins SH3-like domain"/>
    <property type="match status" value="1"/>
</dbReference>
<feature type="region of interest" description="Disordered" evidence="4">
    <location>
        <begin position="325"/>
        <end position="345"/>
    </location>
</feature>
<comment type="caution">
    <text evidence="7">The sequence shown here is derived from an EMBL/GenBank/DDBJ whole genome shotgun (WGS) entry which is preliminary data.</text>
</comment>
<evidence type="ECO:0000256" key="4">
    <source>
        <dbReference type="SAM" id="MobiDB-lite"/>
    </source>
</evidence>
<evidence type="ECO:0000256" key="2">
    <source>
        <dbReference type="ARBA" id="ARBA00022980"/>
    </source>
</evidence>
<dbReference type="SUPFAM" id="SSF50249">
    <property type="entry name" value="Nucleic acid-binding proteins"/>
    <property type="match status" value="1"/>
</dbReference>
<reference evidence="7 8" key="1">
    <citation type="submission" date="2019-08" db="EMBL/GenBank/DDBJ databases">
        <title>The genome of the soybean aphid Biotype 1, its phylome, world population structure and adaptation to the North American continent.</title>
        <authorList>
            <person name="Giordano R."/>
            <person name="Donthu R.K."/>
            <person name="Hernandez A.G."/>
            <person name="Wright C.L."/>
            <person name="Zimin A.V."/>
        </authorList>
    </citation>
    <scope>NUCLEOTIDE SEQUENCE [LARGE SCALE GENOMIC DNA]</scope>
    <source>
        <tissue evidence="7">Whole aphids</tissue>
    </source>
</reference>
<dbReference type="AlphaFoldDB" id="A0A6G0T7G0"/>
<dbReference type="InterPro" id="IPR002171">
    <property type="entry name" value="Ribosomal_uL2"/>
</dbReference>
<dbReference type="InterPro" id="IPR022669">
    <property type="entry name" value="Ribosomal_uL2_C"/>
</dbReference>
<feature type="domain" description="Large ribosomal subunit protein uL2 C-terminal" evidence="5">
    <location>
        <begin position="247"/>
        <end position="362"/>
    </location>
</feature>